<feature type="transmembrane region" description="Helical" evidence="1">
    <location>
        <begin position="207"/>
        <end position="227"/>
    </location>
</feature>
<feature type="transmembrane region" description="Helical" evidence="1">
    <location>
        <begin position="265"/>
        <end position="283"/>
    </location>
</feature>
<feature type="transmembrane region" description="Helical" evidence="1">
    <location>
        <begin position="166"/>
        <end position="187"/>
    </location>
</feature>
<organism evidence="2">
    <name type="scientific">uncultured Rubrobacteraceae bacterium</name>
    <dbReference type="NCBI Taxonomy" id="349277"/>
    <lineage>
        <taxon>Bacteria</taxon>
        <taxon>Bacillati</taxon>
        <taxon>Actinomycetota</taxon>
        <taxon>Rubrobacteria</taxon>
        <taxon>Rubrobacterales</taxon>
        <taxon>Rubrobacteraceae</taxon>
        <taxon>environmental samples</taxon>
    </lineage>
</organism>
<evidence type="ECO:0008006" key="3">
    <source>
        <dbReference type="Google" id="ProtNLM"/>
    </source>
</evidence>
<feature type="transmembrane region" description="Helical" evidence="1">
    <location>
        <begin position="239"/>
        <end position="259"/>
    </location>
</feature>
<proteinExistence type="predicted"/>
<evidence type="ECO:0000256" key="1">
    <source>
        <dbReference type="SAM" id="Phobius"/>
    </source>
</evidence>
<evidence type="ECO:0000313" key="2">
    <source>
        <dbReference type="EMBL" id="CAA9446864.1"/>
    </source>
</evidence>
<reference evidence="2" key="1">
    <citation type="submission" date="2020-02" db="EMBL/GenBank/DDBJ databases">
        <authorList>
            <person name="Meier V. D."/>
        </authorList>
    </citation>
    <scope>NUCLEOTIDE SEQUENCE</scope>
    <source>
        <strain evidence="2">AVDCRST_MAG28</strain>
    </source>
</reference>
<sequence>MVGFVSLVLILLPAALALLYVRSFGVSVVFSDAWSMARTFGEWSSGTLTLSDFFDQHNEHRMFFPKAVEFLLGRITGYDNVAEMYLIQVCFLVTLAVLFLAFRVGTRSSWLLLLFVPISFLVFSFRQYENMLWGFQISFAFTQTFGVLALFLLYVSGRGRFGKGAFVAALGSATVASFSNAQGLFLWPVGLLLLAVSPLEKSAKRVWILIWTLVGLAEWIAYFADFARRGNSSSLSYALYHPIVGAQYFSNLLGSSLFWRQNSAFIAGLLLVCLALVSLFVVYRDKKLSEYSFWLSLLLYSFLILGSITLGRAGEFGPLQAMAPRYTSFSILAVVAIYAVLVKVAFDRRSTTNTLLLAALSGAILLSAAVSYQEGIKVGSKERATREKAAFVLSTYETQPDEALTETLHPRARVIRERAPVLQSLGYNVFSGPQDWDLPPLSDLYPISSPASSATSITGDGLRQENESIIVPAKASFIKLTGWAVDAGNESAAGGVYVDIDGELFPAFYGVERQDIADSFGMPSYRYSGFERFVPVPGVGAHELSIVILTADREGYYPPTRKVALQVE</sequence>
<name>A0A6J4QUH3_9ACTN</name>
<feature type="transmembrane region" description="Helical" evidence="1">
    <location>
        <begin position="353"/>
        <end position="372"/>
    </location>
</feature>
<dbReference type="EMBL" id="CADCVE010000022">
    <property type="protein sequence ID" value="CAA9446864.1"/>
    <property type="molecule type" value="Genomic_DNA"/>
</dbReference>
<feature type="transmembrane region" description="Helical" evidence="1">
    <location>
        <begin position="326"/>
        <end position="346"/>
    </location>
</feature>
<accession>A0A6J4QUH3</accession>
<feature type="transmembrane region" description="Helical" evidence="1">
    <location>
        <begin position="295"/>
        <end position="314"/>
    </location>
</feature>
<dbReference type="AlphaFoldDB" id="A0A6J4QUH3"/>
<keyword evidence="1" id="KW-0472">Membrane</keyword>
<keyword evidence="1" id="KW-1133">Transmembrane helix</keyword>
<protein>
    <recommendedName>
        <fullName evidence="3">Glycosyltransferase RgtA/B/C/D-like domain-containing protein</fullName>
    </recommendedName>
</protein>
<feature type="transmembrane region" description="Helical" evidence="1">
    <location>
        <begin position="84"/>
        <end position="102"/>
    </location>
</feature>
<gene>
    <name evidence="2" type="ORF">AVDCRST_MAG28-955</name>
</gene>
<feature type="transmembrane region" description="Helical" evidence="1">
    <location>
        <begin position="109"/>
        <end position="125"/>
    </location>
</feature>
<keyword evidence="1" id="KW-0812">Transmembrane</keyword>
<feature type="transmembrane region" description="Helical" evidence="1">
    <location>
        <begin position="131"/>
        <end position="154"/>
    </location>
</feature>